<accession>A0A319BKB8</accession>
<evidence type="ECO:0000256" key="1">
    <source>
        <dbReference type="SAM" id="Phobius"/>
    </source>
</evidence>
<sequence>MDGWIPFAHRERTPGGSMFLFFFSIFFYLSFPCLVLDGAFDDTLKLRQPHVALGWKRGEKGNNRTIETTAIINNHNNSFFHLVQNPLLASTNRSSARFQPFIAQTG</sequence>
<organism evidence="2 3">
    <name type="scientific">Aspergillus vadensis (strain CBS 113365 / IMI 142717 / IBT 24658)</name>
    <dbReference type="NCBI Taxonomy" id="1448311"/>
    <lineage>
        <taxon>Eukaryota</taxon>
        <taxon>Fungi</taxon>
        <taxon>Dikarya</taxon>
        <taxon>Ascomycota</taxon>
        <taxon>Pezizomycotina</taxon>
        <taxon>Eurotiomycetes</taxon>
        <taxon>Eurotiomycetidae</taxon>
        <taxon>Eurotiales</taxon>
        <taxon>Aspergillaceae</taxon>
        <taxon>Aspergillus</taxon>
        <taxon>Aspergillus subgen. Circumdati</taxon>
    </lineage>
</organism>
<dbReference type="AlphaFoldDB" id="A0A319BKB8"/>
<dbReference type="RefSeq" id="XP_025565214.1">
    <property type="nucleotide sequence ID" value="XM_025702053.1"/>
</dbReference>
<name>A0A319BKB8_ASPVC</name>
<keyword evidence="1" id="KW-0472">Membrane</keyword>
<evidence type="ECO:0000313" key="3">
    <source>
        <dbReference type="Proteomes" id="UP000248405"/>
    </source>
</evidence>
<evidence type="ECO:0000313" key="2">
    <source>
        <dbReference type="EMBL" id="PYH71420.1"/>
    </source>
</evidence>
<feature type="transmembrane region" description="Helical" evidence="1">
    <location>
        <begin position="20"/>
        <end position="40"/>
    </location>
</feature>
<reference evidence="2" key="1">
    <citation type="submission" date="2016-12" db="EMBL/GenBank/DDBJ databases">
        <title>The genomes of Aspergillus section Nigri reveals drivers in fungal speciation.</title>
        <authorList>
            <consortium name="DOE Joint Genome Institute"/>
            <person name="Vesth T.C."/>
            <person name="Nybo J."/>
            <person name="Theobald S."/>
            <person name="Brandl J."/>
            <person name="Frisvad J.C."/>
            <person name="Nielsen K.F."/>
            <person name="Lyhne E.K."/>
            <person name="Kogle M.E."/>
            <person name="Kuo A."/>
            <person name="Riley R."/>
            <person name="Clum A."/>
            <person name="Nolan M."/>
            <person name="Lipzen A."/>
            <person name="Salamov A."/>
            <person name="Henrissat B."/>
            <person name="Wiebenga A."/>
            <person name="De Vries R.P."/>
            <person name="Grigoriev I.V."/>
            <person name="Mortensen U.H."/>
            <person name="Andersen M.R."/>
            <person name="Baker S.E."/>
        </authorList>
    </citation>
    <scope>NUCLEOTIDE SEQUENCE [LARGE SCALE GENOMIC DNA]</scope>
    <source>
        <strain evidence="2">CBS 113365</strain>
    </source>
</reference>
<keyword evidence="1" id="KW-1133">Transmembrane helix</keyword>
<proteinExistence type="predicted"/>
<keyword evidence="1" id="KW-0812">Transmembrane</keyword>
<gene>
    <name evidence="2" type="ORF">BO88DRAFT_228520</name>
</gene>
<protein>
    <submittedName>
        <fullName evidence="2">Uncharacterized protein</fullName>
    </submittedName>
</protein>
<dbReference type="GeneID" id="37206645"/>
<keyword evidence="3" id="KW-1185">Reference proteome</keyword>
<dbReference type="EMBL" id="KZ821618">
    <property type="protein sequence ID" value="PYH71420.1"/>
    <property type="molecule type" value="Genomic_DNA"/>
</dbReference>
<dbReference type="Proteomes" id="UP000248405">
    <property type="component" value="Unassembled WGS sequence"/>
</dbReference>